<name>A0A420HXW9_9PEZI</name>
<dbReference type="AlphaFoldDB" id="A0A420HXW9"/>
<feature type="compositionally biased region" description="Polar residues" evidence="9">
    <location>
        <begin position="162"/>
        <end position="176"/>
    </location>
</feature>
<dbReference type="GO" id="GO:0000981">
    <property type="term" value="F:DNA-binding transcription factor activity, RNA polymerase II-specific"/>
    <property type="evidence" value="ECO:0007669"/>
    <property type="project" value="TreeGrafter"/>
</dbReference>
<dbReference type="SMART" id="SM00355">
    <property type="entry name" value="ZnF_C2H2"/>
    <property type="match status" value="3"/>
</dbReference>
<dbReference type="InterPro" id="IPR036236">
    <property type="entry name" value="Znf_C2H2_sf"/>
</dbReference>
<dbReference type="FunFam" id="3.30.160.60:FF:000446">
    <property type="entry name" value="Zinc finger protein"/>
    <property type="match status" value="1"/>
</dbReference>
<dbReference type="EMBL" id="MCFK01003460">
    <property type="protein sequence ID" value="RKF62304.1"/>
    <property type="molecule type" value="Genomic_DNA"/>
</dbReference>
<keyword evidence="4 7" id="KW-0863">Zinc-finger</keyword>
<dbReference type="Gene3D" id="3.30.160.60">
    <property type="entry name" value="Classic Zinc Finger"/>
    <property type="match status" value="3"/>
</dbReference>
<dbReference type="OrthoDB" id="8117402at2759"/>
<dbReference type="STRING" id="212602.A0A420HXW9"/>
<feature type="region of interest" description="Disordered" evidence="9">
    <location>
        <begin position="223"/>
        <end position="258"/>
    </location>
</feature>
<evidence type="ECO:0000256" key="3">
    <source>
        <dbReference type="ARBA" id="ARBA00022737"/>
    </source>
</evidence>
<feature type="region of interest" description="Disordered" evidence="9">
    <location>
        <begin position="142"/>
        <end position="176"/>
    </location>
</feature>
<feature type="domain" description="C2H2-type" evidence="10">
    <location>
        <begin position="48"/>
        <end position="75"/>
    </location>
</feature>
<keyword evidence="5" id="KW-0862">Zinc</keyword>
<keyword evidence="8" id="KW-0175">Coiled coil</keyword>
<dbReference type="PANTHER" id="PTHR24394:SF44">
    <property type="entry name" value="ZINC FINGER PROTEIN 271-LIKE"/>
    <property type="match status" value="1"/>
</dbReference>
<evidence type="ECO:0000256" key="9">
    <source>
        <dbReference type="SAM" id="MobiDB-lite"/>
    </source>
</evidence>
<evidence type="ECO:0000256" key="1">
    <source>
        <dbReference type="ARBA" id="ARBA00004123"/>
    </source>
</evidence>
<evidence type="ECO:0000256" key="5">
    <source>
        <dbReference type="ARBA" id="ARBA00022833"/>
    </source>
</evidence>
<dbReference type="FunFam" id="3.30.160.60:FF:001666">
    <property type="entry name" value="MDS1 and EVI1 complex locus"/>
    <property type="match status" value="1"/>
</dbReference>
<dbReference type="PANTHER" id="PTHR24394">
    <property type="entry name" value="ZINC FINGER PROTEIN"/>
    <property type="match status" value="1"/>
</dbReference>
<accession>A0A420HXW9</accession>
<dbReference type="PROSITE" id="PS50157">
    <property type="entry name" value="ZINC_FINGER_C2H2_2"/>
    <property type="match status" value="2"/>
</dbReference>
<reference evidence="11 12" key="1">
    <citation type="journal article" date="2018" name="BMC Genomics">
        <title>Comparative genome analyses reveal sequence features reflecting distinct modes of host-adaptation between dicot and monocot powdery mildew.</title>
        <authorList>
            <person name="Wu Y."/>
            <person name="Ma X."/>
            <person name="Pan Z."/>
            <person name="Kale S.D."/>
            <person name="Song Y."/>
            <person name="King H."/>
            <person name="Zhang Q."/>
            <person name="Presley C."/>
            <person name="Deng X."/>
            <person name="Wei C.I."/>
            <person name="Xiao S."/>
        </authorList>
    </citation>
    <scope>NUCLEOTIDE SEQUENCE [LARGE SCALE GENOMIC DNA]</scope>
    <source>
        <strain evidence="11">UMSG2</strain>
    </source>
</reference>
<comment type="subcellular location">
    <subcellularLocation>
        <location evidence="1">Nucleus</location>
    </subcellularLocation>
</comment>
<dbReference type="Pfam" id="PF00096">
    <property type="entry name" value="zf-C2H2"/>
    <property type="match status" value="2"/>
</dbReference>
<evidence type="ECO:0000313" key="11">
    <source>
        <dbReference type="EMBL" id="RKF62304.1"/>
    </source>
</evidence>
<proteinExistence type="predicted"/>
<evidence type="ECO:0000256" key="6">
    <source>
        <dbReference type="ARBA" id="ARBA00023242"/>
    </source>
</evidence>
<comment type="caution">
    <text evidence="11">The sequence shown here is derived from an EMBL/GenBank/DDBJ whole genome shotgun (WGS) entry which is preliminary data.</text>
</comment>
<dbReference type="Proteomes" id="UP000286134">
    <property type="component" value="Unassembled WGS sequence"/>
</dbReference>
<evidence type="ECO:0000313" key="12">
    <source>
        <dbReference type="Proteomes" id="UP000286134"/>
    </source>
</evidence>
<evidence type="ECO:0000259" key="10">
    <source>
        <dbReference type="PROSITE" id="PS50157"/>
    </source>
</evidence>
<feature type="compositionally biased region" description="Polar residues" evidence="9">
    <location>
        <begin position="231"/>
        <end position="258"/>
    </location>
</feature>
<keyword evidence="12" id="KW-1185">Reference proteome</keyword>
<feature type="coiled-coil region" evidence="8">
    <location>
        <begin position="390"/>
        <end position="424"/>
    </location>
</feature>
<sequence length="442" mass="49732">MDLSKTGQISTRRSTPAKKFKCPYCETEFTRQHNLKSHLLTHSQEKPFTCHTCNMRFRRLHDLKRHTKLHTGERPHICLKCNRKFARGDALVRHTKGSGGCAGRRSSIGSLGADDDPEDSNKVECKKGAMDGVVYNKSADQLNENESTREKQQNFDFPNLPEENTNTSNCGDTYTSSKVISSYPPTEIQSIQPLRIPFYPTNDAESTGTRVSPHIMDTAIRGYTPGLKQPYKSSHNTRSNMTTPQNATTESSKPPSPNCLHSTQFFHEASSINRLKSPNQTLQSQSCSFVNQKSSQSTLLDFSLTSPDKTLPELRLPSLTSLAPHDQRYKLSNEAVSQKIHGNEQITSVMSPSSAEILSHTQIFNASQHQGTTNDRNNLFAGEKTVWSYVRILEVKVRHLTDKIEEMKTNEKTQQDKINSLLKEILLLKNNPNTISESYSTQ</sequence>
<feature type="region of interest" description="Disordered" evidence="9">
    <location>
        <begin position="96"/>
        <end position="121"/>
    </location>
</feature>
<evidence type="ECO:0000256" key="4">
    <source>
        <dbReference type="ARBA" id="ARBA00022771"/>
    </source>
</evidence>
<dbReference type="SUPFAM" id="SSF57667">
    <property type="entry name" value="beta-beta-alpha zinc fingers"/>
    <property type="match status" value="2"/>
</dbReference>
<gene>
    <name evidence="11" type="ORF">OnM2_034052</name>
</gene>
<organism evidence="11 12">
    <name type="scientific">Erysiphe neolycopersici</name>
    <dbReference type="NCBI Taxonomy" id="212602"/>
    <lineage>
        <taxon>Eukaryota</taxon>
        <taxon>Fungi</taxon>
        <taxon>Dikarya</taxon>
        <taxon>Ascomycota</taxon>
        <taxon>Pezizomycotina</taxon>
        <taxon>Leotiomycetes</taxon>
        <taxon>Erysiphales</taxon>
        <taxon>Erysiphaceae</taxon>
        <taxon>Erysiphe</taxon>
    </lineage>
</organism>
<evidence type="ECO:0000256" key="7">
    <source>
        <dbReference type="PROSITE-ProRule" id="PRU00042"/>
    </source>
</evidence>
<dbReference type="GO" id="GO:0008270">
    <property type="term" value="F:zinc ion binding"/>
    <property type="evidence" value="ECO:0007669"/>
    <property type="project" value="UniProtKB-KW"/>
</dbReference>
<keyword evidence="2" id="KW-0479">Metal-binding</keyword>
<dbReference type="PROSITE" id="PS00028">
    <property type="entry name" value="ZINC_FINGER_C2H2_1"/>
    <property type="match status" value="2"/>
</dbReference>
<protein>
    <submittedName>
        <fullName evidence="11">Putative zinc finger protein</fullName>
    </submittedName>
</protein>
<dbReference type="InterPro" id="IPR013087">
    <property type="entry name" value="Znf_C2H2_type"/>
</dbReference>
<dbReference type="GO" id="GO:0005634">
    <property type="term" value="C:nucleus"/>
    <property type="evidence" value="ECO:0007669"/>
    <property type="project" value="UniProtKB-SubCell"/>
</dbReference>
<keyword evidence="3" id="KW-0677">Repeat</keyword>
<evidence type="ECO:0000256" key="2">
    <source>
        <dbReference type="ARBA" id="ARBA00022723"/>
    </source>
</evidence>
<feature type="domain" description="C2H2-type" evidence="10">
    <location>
        <begin position="20"/>
        <end position="47"/>
    </location>
</feature>
<keyword evidence="6" id="KW-0539">Nucleus</keyword>
<evidence type="ECO:0000256" key="8">
    <source>
        <dbReference type="SAM" id="Coils"/>
    </source>
</evidence>